<gene>
    <name evidence="8" type="ORF">M501DRAFT_994228</name>
</gene>
<proteinExistence type="predicted"/>
<evidence type="ECO:0000256" key="6">
    <source>
        <dbReference type="ARBA" id="ARBA00022833"/>
    </source>
</evidence>
<keyword evidence="1" id="KW-0808">Transferase</keyword>
<organism evidence="8 9">
    <name type="scientific">Patellaria atrata CBS 101060</name>
    <dbReference type="NCBI Taxonomy" id="1346257"/>
    <lineage>
        <taxon>Eukaryota</taxon>
        <taxon>Fungi</taxon>
        <taxon>Dikarya</taxon>
        <taxon>Ascomycota</taxon>
        <taxon>Pezizomycotina</taxon>
        <taxon>Dothideomycetes</taxon>
        <taxon>Dothideomycetes incertae sedis</taxon>
        <taxon>Patellariales</taxon>
        <taxon>Patellariaceae</taxon>
        <taxon>Patellaria</taxon>
    </lineage>
</organism>
<dbReference type="Pfam" id="PF01485">
    <property type="entry name" value="IBR"/>
    <property type="match status" value="1"/>
</dbReference>
<dbReference type="PROSITE" id="PS51873">
    <property type="entry name" value="TRIAD"/>
    <property type="match status" value="1"/>
</dbReference>
<dbReference type="EMBL" id="MU006089">
    <property type="protein sequence ID" value="KAF2843330.1"/>
    <property type="molecule type" value="Genomic_DNA"/>
</dbReference>
<keyword evidence="6" id="KW-0862">Zinc</keyword>
<sequence>MQHEDIFRGASTKDFERYICKISVSSYISNLILCRYDRLVARALLAQDPNFIWCIAPGCGSGQLQEMSSNDPSLQKFICISCNSEHCIKHRVKWHAGESCEQYEYRVSGKQRRDAEEAASTALMNTTSKQCPGKKCGWRIEKSG</sequence>
<dbReference type="GO" id="GO:0008270">
    <property type="term" value="F:zinc ion binding"/>
    <property type="evidence" value="ECO:0007669"/>
    <property type="project" value="UniProtKB-KW"/>
</dbReference>
<keyword evidence="2" id="KW-0479">Metal-binding</keyword>
<evidence type="ECO:0000256" key="3">
    <source>
        <dbReference type="ARBA" id="ARBA00022737"/>
    </source>
</evidence>
<dbReference type="InterPro" id="IPR002867">
    <property type="entry name" value="IBR_dom"/>
</dbReference>
<dbReference type="GO" id="GO:0016740">
    <property type="term" value="F:transferase activity"/>
    <property type="evidence" value="ECO:0007669"/>
    <property type="project" value="UniProtKB-KW"/>
</dbReference>
<dbReference type="SMART" id="SM00647">
    <property type="entry name" value="IBR"/>
    <property type="match status" value="1"/>
</dbReference>
<name>A0A9P4VV98_9PEZI</name>
<dbReference type="AlphaFoldDB" id="A0A9P4VV98"/>
<feature type="domain" description="RING-type" evidence="7">
    <location>
        <begin position="1"/>
        <end position="144"/>
    </location>
</feature>
<reference evidence="8" key="1">
    <citation type="journal article" date="2020" name="Stud. Mycol.">
        <title>101 Dothideomycetes genomes: a test case for predicting lifestyles and emergence of pathogens.</title>
        <authorList>
            <person name="Haridas S."/>
            <person name="Albert R."/>
            <person name="Binder M."/>
            <person name="Bloem J."/>
            <person name="Labutti K."/>
            <person name="Salamov A."/>
            <person name="Andreopoulos B."/>
            <person name="Baker S."/>
            <person name="Barry K."/>
            <person name="Bills G."/>
            <person name="Bluhm B."/>
            <person name="Cannon C."/>
            <person name="Castanera R."/>
            <person name="Culley D."/>
            <person name="Daum C."/>
            <person name="Ezra D."/>
            <person name="Gonzalez J."/>
            <person name="Henrissat B."/>
            <person name="Kuo A."/>
            <person name="Liang C."/>
            <person name="Lipzen A."/>
            <person name="Lutzoni F."/>
            <person name="Magnuson J."/>
            <person name="Mondo S."/>
            <person name="Nolan M."/>
            <person name="Ohm R."/>
            <person name="Pangilinan J."/>
            <person name="Park H.-J."/>
            <person name="Ramirez L."/>
            <person name="Alfaro M."/>
            <person name="Sun H."/>
            <person name="Tritt A."/>
            <person name="Yoshinaga Y."/>
            <person name="Zwiers L.-H."/>
            <person name="Turgeon B."/>
            <person name="Goodwin S."/>
            <person name="Spatafora J."/>
            <person name="Crous P."/>
            <person name="Grigoriev I."/>
        </authorList>
    </citation>
    <scope>NUCLEOTIDE SEQUENCE</scope>
    <source>
        <strain evidence="8">CBS 101060</strain>
    </source>
</reference>
<dbReference type="InterPro" id="IPR044066">
    <property type="entry name" value="TRIAD_supradom"/>
</dbReference>
<evidence type="ECO:0000313" key="8">
    <source>
        <dbReference type="EMBL" id="KAF2843330.1"/>
    </source>
</evidence>
<comment type="caution">
    <text evidence="8">The sequence shown here is derived from an EMBL/GenBank/DDBJ whole genome shotgun (WGS) entry which is preliminary data.</text>
</comment>
<keyword evidence="5" id="KW-0833">Ubl conjugation pathway</keyword>
<evidence type="ECO:0000259" key="7">
    <source>
        <dbReference type="PROSITE" id="PS51873"/>
    </source>
</evidence>
<evidence type="ECO:0000256" key="4">
    <source>
        <dbReference type="ARBA" id="ARBA00022771"/>
    </source>
</evidence>
<evidence type="ECO:0000256" key="2">
    <source>
        <dbReference type="ARBA" id="ARBA00022723"/>
    </source>
</evidence>
<dbReference type="Proteomes" id="UP000799429">
    <property type="component" value="Unassembled WGS sequence"/>
</dbReference>
<dbReference type="OrthoDB" id="1431934at2759"/>
<evidence type="ECO:0000313" key="9">
    <source>
        <dbReference type="Proteomes" id="UP000799429"/>
    </source>
</evidence>
<dbReference type="SUPFAM" id="SSF57850">
    <property type="entry name" value="RING/U-box"/>
    <property type="match status" value="1"/>
</dbReference>
<evidence type="ECO:0000256" key="1">
    <source>
        <dbReference type="ARBA" id="ARBA00022679"/>
    </source>
</evidence>
<keyword evidence="4" id="KW-0863">Zinc-finger</keyword>
<dbReference type="CDD" id="cd20335">
    <property type="entry name" value="BRcat_RBR"/>
    <property type="match status" value="1"/>
</dbReference>
<accession>A0A9P4VV98</accession>
<evidence type="ECO:0000256" key="5">
    <source>
        <dbReference type="ARBA" id="ARBA00022786"/>
    </source>
</evidence>
<keyword evidence="9" id="KW-1185">Reference proteome</keyword>
<keyword evidence="3" id="KW-0677">Repeat</keyword>
<protein>
    <recommendedName>
        <fullName evidence="7">RING-type domain-containing protein</fullName>
    </recommendedName>
</protein>